<feature type="coiled-coil region" evidence="2">
    <location>
        <begin position="792"/>
        <end position="819"/>
    </location>
</feature>
<evidence type="ECO:0000313" key="6">
    <source>
        <dbReference type="Proteomes" id="UP001597469"/>
    </source>
</evidence>
<dbReference type="SUPFAM" id="SSF63829">
    <property type="entry name" value="Calcium-dependent phosphotriesterase"/>
    <property type="match status" value="3"/>
</dbReference>
<evidence type="ECO:0000256" key="2">
    <source>
        <dbReference type="SAM" id="Coils"/>
    </source>
</evidence>
<evidence type="ECO:0000259" key="4">
    <source>
        <dbReference type="PROSITE" id="PS50109"/>
    </source>
</evidence>
<dbReference type="InterPro" id="IPR003594">
    <property type="entry name" value="HATPase_dom"/>
</dbReference>
<dbReference type="Gene3D" id="3.30.565.10">
    <property type="entry name" value="Histidine kinase-like ATPase, C-terminal domain"/>
    <property type="match status" value="1"/>
</dbReference>
<dbReference type="InterPro" id="IPR011712">
    <property type="entry name" value="Sig_transdc_His_kin_sub3_dim/P"/>
</dbReference>
<proteinExistence type="predicted"/>
<dbReference type="InterPro" id="IPR013783">
    <property type="entry name" value="Ig-like_fold"/>
</dbReference>
<dbReference type="SUPFAM" id="SSF55874">
    <property type="entry name" value="ATPase domain of HSP90 chaperone/DNA topoisomerase II/histidine kinase"/>
    <property type="match status" value="1"/>
</dbReference>
<keyword evidence="2" id="KW-0175">Coiled coil</keyword>
<dbReference type="PROSITE" id="PS50109">
    <property type="entry name" value="HIS_KIN"/>
    <property type="match status" value="1"/>
</dbReference>
<dbReference type="Gene3D" id="2.130.10.10">
    <property type="entry name" value="YVTN repeat-like/Quinoprotein amine dehydrogenase"/>
    <property type="match status" value="3"/>
</dbReference>
<dbReference type="Proteomes" id="UP001597469">
    <property type="component" value="Unassembled WGS sequence"/>
</dbReference>
<comment type="caution">
    <text evidence="5">The sequence shown here is derived from an EMBL/GenBank/DDBJ whole genome shotgun (WGS) entry which is preliminary data.</text>
</comment>
<feature type="domain" description="Histidine kinase" evidence="4">
    <location>
        <begin position="819"/>
        <end position="1001"/>
    </location>
</feature>
<dbReference type="Gene3D" id="2.60.40.10">
    <property type="entry name" value="Immunoglobulins"/>
    <property type="match status" value="1"/>
</dbReference>
<dbReference type="Pfam" id="PF07494">
    <property type="entry name" value="Reg_prop"/>
    <property type="match status" value="5"/>
</dbReference>
<dbReference type="Pfam" id="PF02518">
    <property type="entry name" value="HATPase_c"/>
    <property type="match status" value="1"/>
</dbReference>
<dbReference type="PANTHER" id="PTHR43547:SF2">
    <property type="entry name" value="HYBRID SIGNAL TRANSDUCTION HISTIDINE KINASE C"/>
    <property type="match status" value="1"/>
</dbReference>
<dbReference type="SMART" id="SM00387">
    <property type="entry name" value="HATPase_c"/>
    <property type="match status" value="1"/>
</dbReference>
<name>A0ABW5M938_9BACT</name>
<dbReference type="Gene3D" id="1.20.5.1930">
    <property type="match status" value="1"/>
</dbReference>
<dbReference type="InterPro" id="IPR011110">
    <property type="entry name" value="Reg_prop"/>
</dbReference>
<keyword evidence="3" id="KW-0812">Transmembrane</keyword>
<keyword evidence="3" id="KW-0472">Membrane</keyword>
<keyword evidence="6" id="KW-1185">Reference proteome</keyword>
<keyword evidence="1" id="KW-0597">Phosphoprotein</keyword>
<dbReference type="PANTHER" id="PTHR43547">
    <property type="entry name" value="TWO-COMPONENT HISTIDINE KINASE"/>
    <property type="match status" value="1"/>
</dbReference>
<keyword evidence="3" id="KW-1133">Transmembrane helix</keyword>
<evidence type="ECO:0000256" key="3">
    <source>
        <dbReference type="SAM" id="Phobius"/>
    </source>
</evidence>
<dbReference type="EMBL" id="JBHULN010000019">
    <property type="protein sequence ID" value="MFD2573550.1"/>
    <property type="molecule type" value="Genomic_DNA"/>
</dbReference>
<dbReference type="Pfam" id="PF07495">
    <property type="entry name" value="Y_Y_Y"/>
    <property type="match status" value="1"/>
</dbReference>
<protein>
    <submittedName>
        <fullName evidence="5">Two-component regulator propeller domain-containing protein</fullName>
    </submittedName>
</protein>
<dbReference type="RefSeq" id="WP_381526336.1">
    <property type="nucleotide sequence ID" value="NZ_JBHULN010000019.1"/>
</dbReference>
<sequence length="1008" mass="114875">MRLTSITQDRRGYIWLGGMGLYRFDGYRFKVYLHDPTNPNSLGGDKAEVVYCDRQGYIWIGLLGEGLDRLDPTTGTFTHYRHDPRNPTSLSHDEVTAILEDKSGQLWIGTHEGLNRMNRHTGQFARYQHDSDNPATLSNNQVRVLYEDRQGTLWIGTGSEWGQSSVDAGGLNRFEPTTQTFTRYLHQADNPHSLVNNKVRAIHEDRQGRFWVGTYGDGLHTMDRGSGQFTRYPYNELHPERLSRPFLKNKSNREADGVSFIQEDKQGALWIGAYKNGLNQYDPVRRLIKHWEAQPGQLNAFQENGPWAFFTSRDGVHWVTTFDGGLYRIVPTQSTIAFSTVGTTTHAFWQDNQGKFWIGTAKGLMCQDLQSGRVRWFRHDAAQPTSLGADDVREIYQDRQGTIWIGTKGAGLNRYHASTQTFSQYPHSKRSATSLITDNVHVIREDQNGKLWLGTTQGLDEFDPRTGYFIHHQHNPLDSTTLSDNGIPVLLLDHKGALWAGGYFKGGVNRYDQITNSFRRYLPGLRVTGMIEDQHGVIWAGGVGGLFRYDQTNDRFLPAMPNDPNSPVNITSLQLSNDNSLWISDLSGILQYNPGRNVTTRYGRLQGVNGRTMWEFSGYKTPNDQLYFGDRMGYYTFHPTQVKNQVWPAEVVLTDIRVNGQPRLVSFSSLPEGETTTYTKPQLILKHDENELSFAFAYLDYRSPELNRHQFKLENYDQHWHPSGPERTASYSHVPPGTYIFRVKGANNDVPWAEQQLTIVIHPPWWQTVWFRVSALLTGLIVVVLLVRYYTLYKLRRQRADLKRVLQAQEEERQRLAADLHDDLGATLATIKVQMETVPCSEHELRKFVSLMEKAIRDLRLISHNLMPPEFNKLGLTENLREVIRRLEVSDHTKFLFVTFGQERRLEAEAELVIYRIAIELINNALKHAKARTITIQLLFHPEMVSLMVEDDGLGSAAKASIEAGIGLRNVRSRANYLGADLMVDAGHKGTTITLTVPIAQRASTYGS</sequence>
<evidence type="ECO:0000256" key="1">
    <source>
        <dbReference type="ARBA" id="ARBA00022553"/>
    </source>
</evidence>
<dbReference type="InterPro" id="IPR036890">
    <property type="entry name" value="HATPase_C_sf"/>
</dbReference>
<feature type="transmembrane region" description="Helical" evidence="3">
    <location>
        <begin position="769"/>
        <end position="790"/>
    </location>
</feature>
<dbReference type="CDD" id="cd16917">
    <property type="entry name" value="HATPase_UhpB-NarQ-NarX-like"/>
    <property type="match status" value="1"/>
</dbReference>
<dbReference type="InterPro" id="IPR011123">
    <property type="entry name" value="Y_Y_Y"/>
</dbReference>
<accession>A0ABW5M938</accession>
<gene>
    <name evidence="5" type="ORF">ACFSUS_23120</name>
</gene>
<reference evidence="6" key="1">
    <citation type="journal article" date="2019" name="Int. J. Syst. Evol. Microbiol.">
        <title>The Global Catalogue of Microorganisms (GCM) 10K type strain sequencing project: providing services to taxonomists for standard genome sequencing and annotation.</title>
        <authorList>
            <consortium name="The Broad Institute Genomics Platform"/>
            <consortium name="The Broad Institute Genome Sequencing Center for Infectious Disease"/>
            <person name="Wu L."/>
            <person name="Ma J."/>
        </authorList>
    </citation>
    <scope>NUCLEOTIDE SEQUENCE [LARGE SCALE GENOMIC DNA]</scope>
    <source>
        <strain evidence="6">KCTC 42805</strain>
    </source>
</reference>
<organism evidence="5 6">
    <name type="scientific">Spirosoma soli</name>
    <dbReference type="NCBI Taxonomy" id="1770529"/>
    <lineage>
        <taxon>Bacteria</taxon>
        <taxon>Pseudomonadati</taxon>
        <taxon>Bacteroidota</taxon>
        <taxon>Cytophagia</taxon>
        <taxon>Cytophagales</taxon>
        <taxon>Cytophagaceae</taxon>
        <taxon>Spirosoma</taxon>
    </lineage>
</organism>
<dbReference type="InterPro" id="IPR005467">
    <property type="entry name" value="His_kinase_dom"/>
</dbReference>
<evidence type="ECO:0000313" key="5">
    <source>
        <dbReference type="EMBL" id="MFD2573550.1"/>
    </source>
</evidence>
<dbReference type="InterPro" id="IPR015943">
    <property type="entry name" value="WD40/YVTN_repeat-like_dom_sf"/>
</dbReference>
<dbReference type="Pfam" id="PF07730">
    <property type="entry name" value="HisKA_3"/>
    <property type="match status" value="1"/>
</dbReference>